<comment type="caution">
    <text evidence="1">The sequence shown here is derived from an EMBL/GenBank/DDBJ whole genome shotgun (WGS) entry which is preliminary data.</text>
</comment>
<protein>
    <submittedName>
        <fullName evidence="1">Uncharacterized protein</fullName>
    </submittedName>
</protein>
<evidence type="ECO:0000313" key="1">
    <source>
        <dbReference type="EMBL" id="GIX70945.1"/>
    </source>
</evidence>
<name>A0AAV4MF77_9ARAC</name>
<reference evidence="1 2" key="1">
    <citation type="submission" date="2021-06" db="EMBL/GenBank/DDBJ databases">
        <title>Caerostris darwini draft genome.</title>
        <authorList>
            <person name="Kono N."/>
            <person name="Arakawa K."/>
        </authorList>
    </citation>
    <scope>NUCLEOTIDE SEQUENCE [LARGE SCALE GENOMIC DNA]</scope>
</reference>
<proteinExistence type="predicted"/>
<dbReference type="Proteomes" id="UP001054837">
    <property type="component" value="Unassembled WGS sequence"/>
</dbReference>
<keyword evidence="2" id="KW-1185">Reference proteome</keyword>
<sequence length="125" mass="13768">MLLVCSASKSFQIPLITFGNILIPSFPPQPCLSQTPPLKTPFPIPANDGLPAGLPGDLQPSLKYRPRTNHLYRRATCHAPLCHMSFEYSSHNESQRTCHVALTLNNCSRLLASIKAPDIQMSPCK</sequence>
<organism evidence="1 2">
    <name type="scientific">Caerostris darwini</name>
    <dbReference type="NCBI Taxonomy" id="1538125"/>
    <lineage>
        <taxon>Eukaryota</taxon>
        <taxon>Metazoa</taxon>
        <taxon>Ecdysozoa</taxon>
        <taxon>Arthropoda</taxon>
        <taxon>Chelicerata</taxon>
        <taxon>Arachnida</taxon>
        <taxon>Araneae</taxon>
        <taxon>Araneomorphae</taxon>
        <taxon>Entelegynae</taxon>
        <taxon>Araneoidea</taxon>
        <taxon>Araneidae</taxon>
        <taxon>Caerostris</taxon>
    </lineage>
</organism>
<dbReference type="EMBL" id="BPLQ01000395">
    <property type="protein sequence ID" value="GIX70945.1"/>
    <property type="molecule type" value="Genomic_DNA"/>
</dbReference>
<evidence type="ECO:0000313" key="2">
    <source>
        <dbReference type="Proteomes" id="UP001054837"/>
    </source>
</evidence>
<dbReference type="AlphaFoldDB" id="A0AAV4MF77"/>
<gene>
    <name evidence="1" type="ORF">CDAR_202921</name>
</gene>
<accession>A0AAV4MF77</accession>